<dbReference type="AlphaFoldDB" id="A0A9D9NDS7"/>
<protein>
    <submittedName>
        <fullName evidence="1">Uncharacterized protein</fullName>
    </submittedName>
</protein>
<feature type="non-terminal residue" evidence="1">
    <location>
        <position position="102"/>
    </location>
</feature>
<reference evidence="1" key="2">
    <citation type="journal article" date="2021" name="PeerJ">
        <title>Extensive microbial diversity within the chicken gut microbiome revealed by metagenomics and culture.</title>
        <authorList>
            <person name="Gilroy R."/>
            <person name="Ravi A."/>
            <person name="Getino M."/>
            <person name="Pursley I."/>
            <person name="Horton D.L."/>
            <person name="Alikhan N.F."/>
            <person name="Baker D."/>
            <person name="Gharbi K."/>
            <person name="Hall N."/>
            <person name="Watson M."/>
            <person name="Adriaenssens E.M."/>
            <person name="Foster-Nyarko E."/>
            <person name="Jarju S."/>
            <person name="Secka A."/>
            <person name="Antonio M."/>
            <person name="Oren A."/>
            <person name="Chaudhuri R.R."/>
            <person name="La Ragione R."/>
            <person name="Hildebrand F."/>
            <person name="Pallen M.J."/>
        </authorList>
    </citation>
    <scope>NUCLEOTIDE SEQUENCE</scope>
    <source>
        <strain evidence="1">14700</strain>
    </source>
</reference>
<proteinExistence type="predicted"/>
<name>A0A9D9NDS7_9SPIO</name>
<dbReference type="Proteomes" id="UP000810292">
    <property type="component" value="Unassembled WGS sequence"/>
</dbReference>
<reference evidence="1" key="1">
    <citation type="submission" date="2020-10" db="EMBL/GenBank/DDBJ databases">
        <authorList>
            <person name="Gilroy R."/>
        </authorList>
    </citation>
    <scope>NUCLEOTIDE SEQUENCE</scope>
    <source>
        <strain evidence="1">14700</strain>
    </source>
</reference>
<dbReference type="EMBL" id="JADIMF010000143">
    <property type="protein sequence ID" value="MBO8469801.1"/>
    <property type="molecule type" value="Genomic_DNA"/>
</dbReference>
<gene>
    <name evidence="1" type="ORF">IAA72_08465</name>
</gene>
<organism evidence="1 2">
    <name type="scientific">Candidatus Ornithospirochaeta stercoravium</name>
    <dbReference type="NCBI Taxonomy" id="2840897"/>
    <lineage>
        <taxon>Bacteria</taxon>
        <taxon>Pseudomonadati</taxon>
        <taxon>Spirochaetota</taxon>
        <taxon>Spirochaetia</taxon>
        <taxon>Spirochaetales</taxon>
        <taxon>Spirochaetaceae</taxon>
        <taxon>Spirochaetaceae incertae sedis</taxon>
        <taxon>Candidatus Ornithospirochaeta</taxon>
    </lineage>
</organism>
<evidence type="ECO:0000313" key="2">
    <source>
        <dbReference type="Proteomes" id="UP000810292"/>
    </source>
</evidence>
<accession>A0A9D9NDS7</accession>
<comment type="caution">
    <text evidence="1">The sequence shown here is derived from an EMBL/GenBank/DDBJ whole genome shotgun (WGS) entry which is preliminary data.</text>
</comment>
<evidence type="ECO:0000313" key="1">
    <source>
        <dbReference type="EMBL" id="MBO8469801.1"/>
    </source>
</evidence>
<sequence>MEKYGDIGSSDSSDKAAIRDFYDIVKNLHDGHFVFSISNGKGISGSFRPIYYRNMKKAGMTDDEIFEAQLAASPETYSDLFAVDEFHAEKTVTIMENTFGIA</sequence>